<keyword evidence="1" id="KW-0805">Transcription regulation</keyword>
<dbReference type="PROSITE" id="PS50043">
    <property type="entry name" value="HTH_LUXR_2"/>
    <property type="match status" value="1"/>
</dbReference>
<dbReference type="InterPro" id="IPR000792">
    <property type="entry name" value="Tscrpt_reg_LuxR_C"/>
</dbReference>
<name>V6MBX4_9BACL</name>
<dbReference type="STRING" id="1408254.T458_05315"/>
<dbReference type="Proteomes" id="UP000017973">
    <property type="component" value="Unassembled WGS sequence"/>
</dbReference>
<dbReference type="SMART" id="SM00421">
    <property type="entry name" value="HTH_LUXR"/>
    <property type="match status" value="1"/>
</dbReference>
<evidence type="ECO:0000313" key="4">
    <source>
        <dbReference type="EMBL" id="EST55752.1"/>
    </source>
</evidence>
<evidence type="ECO:0000259" key="3">
    <source>
        <dbReference type="PROSITE" id="PS50043"/>
    </source>
</evidence>
<dbReference type="SUPFAM" id="SSF46894">
    <property type="entry name" value="C-terminal effector domain of the bipartite response regulators"/>
    <property type="match status" value="1"/>
</dbReference>
<comment type="caution">
    <text evidence="4">The sequence shown here is derived from an EMBL/GenBank/DDBJ whole genome shotgun (WGS) entry which is preliminary data.</text>
</comment>
<dbReference type="AlphaFoldDB" id="V6MBX4"/>
<keyword evidence="5" id="KW-1185">Reference proteome</keyword>
<accession>V6MBX4</accession>
<proteinExistence type="predicted"/>
<evidence type="ECO:0000256" key="1">
    <source>
        <dbReference type="ARBA" id="ARBA00023015"/>
    </source>
</evidence>
<keyword evidence="2" id="KW-0804">Transcription</keyword>
<dbReference type="PATRIC" id="fig|1408254.3.peg.1071"/>
<feature type="domain" description="HTH luxR-type" evidence="3">
    <location>
        <begin position="23"/>
        <end position="88"/>
    </location>
</feature>
<dbReference type="PRINTS" id="PR00038">
    <property type="entry name" value="HTHLUXR"/>
</dbReference>
<dbReference type="HOGENOM" id="CLU_2231441_0_0_9"/>
<protein>
    <recommendedName>
        <fullName evidence="3">HTH luxR-type domain-containing protein</fullName>
    </recommendedName>
</protein>
<dbReference type="Pfam" id="PF00196">
    <property type="entry name" value="GerE"/>
    <property type="match status" value="1"/>
</dbReference>
<dbReference type="EMBL" id="AYJU01000002">
    <property type="protein sequence ID" value="EST55752.1"/>
    <property type="molecule type" value="Genomic_DNA"/>
</dbReference>
<dbReference type="InterPro" id="IPR036388">
    <property type="entry name" value="WH-like_DNA-bd_sf"/>
</dbReference>
<sequence>MEPVIELLSKLISDQIMMENSTFRQKFESISEVEMEILELIFLGKTDDEIAKTIQFSKSTVRFYISKLFKKFKVKKRIELSNIYNELNSSRMKKGDSHAEKDNHF</sequence>
<evidence type="ECO:0000256" key="2">
    <source>
        <dbReference type="ARBA" id="ARBA00023163"/>
    </source>
</evidence>
<dbReference type="GO" id="GO:0003677">
    <property type="term" value="F:DNA binding"/>
    <property type="evidence" value="ECO:0007669"/>
    <property type="project" value="InterPro"/>
</dbReference>
<reference evidence="4 5" key="1">
    <citation type="journal article" date="2014" name="Genome Announc.">
        <title>Draft Genome Sequence of Brevibacillus panacihumi Strain W25, a Halotolerant Hydrocarbon-Degrading Bacterium.</title>
        <authorList>
            <person name="Wang X."/>
            <person name="Jin D."/>
            <person name="Zhou L."/>
            <person name="Wu L."/>
            <person name="An W."/>
            <person name="Chen Y."/>
            <person name="Zhao L."/>
        </authorList>
    </citation>
    <scope>NUCLEOTIDE SEQUENCE [LARGE SCALE GENOMIC DNA]</scope>
    <source>
        <strain evidence="4 5">W25</strain>
    </source>
</reference>
<organism evidence="4 5">
    <name type="scientific">Brevibacillus panacihumi W25</name>
    <dbReference type="NCBI Taxonomy" id="1408254"/>
    <lineage>
        <taxon>Bacteria</taxon>
        <taxon>Bacillati</taxon>
        <taxon>Bacillota</taxon>
        <taxon>Bacilli</taxon>
        <taxon>Bacillales</taxon>
        <taxon>Paenibacillaceae</taxon>
        <taxon>Brevibacillus</taxon>
    </lineage>
</organism>
<evidence type="ECO:0000313" key="5">
    <source>
        <dbReference type="Proteomes" id="UP000017973"/>
    </source>
</evidence>
<dbReference type="Gene3D" id="1.10.10.10">
    <property type="entry name" value="Winged helix-like DNA-binding domain superfamily/Winged helix DNA-binding domain"/>
    <property type="match status" value="1"/>
</dbReference>
<dbReference type="GO" id="GO:0006355">
    <property type="term" value="P:regulation of DNA-templated transcription"/>
    <property type="evidence" value="ECO:0007669"/>
    <property type="project" value="InterPro"/>
</dbReference>
<gene>
    <name evidence="4" type="ORF">T458_05315</name>
</gene>
<dbReference type="InterPro" id="IPR016032">
    <property type="entry name" value="Sig_transdc_resp-reg_C-effctor"/>
</dbReference>